<feature type="compositionally biased region" description="Basic and acidic residues" evidence="1">
    <location>
        <begin position="30"/>
        <end position="40"/>
    </location>
</feature>
<feature type="transmembrane region" description="Helical" evidence="2">
    <location>
        <begin position="97"/>
        <end position="120"/>
    </location>
</feature>
<name>A0A7C8YEU7_OPUST</name>
<evidence type="ECO:0000313" key="3">
    <source>
        <dbReference type="EMBL" id="MBA4616537.1"/>
    </source>
</evidence>
<evidence type="ECO:0000256" key="2">
    <source>
        <dbReference type="SAM" id="Phobius"/>
    </source>
</evidence>
<feature type="transmembrane region" description="Helical" evidence="2">
    <location>
        <begin position="75"/>
        <end position="91"/>
    </location>
</feature>
<keyword evidence="2" id="KW-1133">Transmembrane helix</keyword>
<protein>
    <submittedName>
        <fullName evidence="3">Uncharacterized protein</fullName>
    </submittedName>
</protein>
<sequence>MEGDLLKWKNRTSKAAKLNTRGADQMQSRENMHPSDSEHKSPIVSISECIFLGSCLMCSFLSLNNSRMIYKFQPLVISVMFAFSCSLAAVMNPQRFWFSRICGYFSVTCMASAITLLLFLHCFQ</sequence>
<keyword evidence="2" id="KW-0472">Membrane</keyword>
<dbReference type="AlphaFoldDB" id="A0A7C8YEU7"/>
<reference evidence="3" key="2">
    <citation type="submission" date="2020-07" db="EMBL/GenBank/DDBJ databases">
        <authorList>
            <person name="Vera ALvarez R."/>
            <person name="Arias-Moreno D.M."/>
            <person name="Jimenez-Jacinto V."/>
            <person name="Jimenez-Bremont J.F."/>
            <person name="Swaminathan K."/>
            <person name="Moose S.P."/>
            <person name="Guerrero-Gonzalez M.L."/>
            <person name="Marino-Ramirez L."/>
            <person name="Landsman D."/>
            <person name="Rodriguez-Kessler M."/>
            <person name="Delgado-Sanchez P."/>
        </authorList>
    </citation>
    <scope>NUCLEOTIDE SEQUENCE</scope>
    <source>
        <tissue evidence="3">Cladode</tissue>
    </source>
</reference>
<dbReference type="EMBL" id="GISG01011933">
    <property type="protein sequence ID" value="MBA4616537.1"/>
    <property type="molecule type" value="Transcribed_RNA"/>
</dbReference>
<organism evidence="3">
    <name type="scientific">Opuntia streptacantha</name>
    <name type="common">Prickly pear cactus</name>
    <name type="synonym">Opuntia cardona</name>
    <dbReference type="NCBI Taxonomy" id="393608"/>
    <lineage>
        <taxon>Eukaryota</taxon>
        <taxon>Viridiplantae</taxon>
        <taxon>Streptophyta</taxon>
        <taxon>Embryophyta</taxon>
        <taxon>Tracheophyta</taxon>
        <taxon>Spermatophyta</taxon>
        <taxon>Magnoliopsida</taxon>
        <taxon>eudicotyledons</taxon>
        <taxon>Gunneridae</taxon>
        <taxon>Pentapetalae</taxon>
        <taxon>Caryophyllales</taxon>
        <taxon>Cactineae</taxon>
        <taxon>Cactaceae</taxon>
        <taxon>Opuntioideae</taxon>
        <taxon>Opuntia</taxon>
    </lineage>
</organism>
<evidence type="ECO:0000256" key="1">
    <source>
        <dbReference type="SAM" id="MobiDB-lite"/>
    </source>
</evidence>
<feature type="transmembrane region" description="Helical" evidence="2">
    <location>
        <begin position="43"/>
        <end position="63"/>
    </location>
</feature>
<reference evidence="3" key="1">
    <citation type="journal article" date="2013" name="J. Plant Res.">
        <title>Effect of fungi and light on seed germination of three Opuntia species from semiarid lands of central Mexico.</title>
        <authorList>
            <person name="Delgado-Sanchez P."/>
            <person name="Jimenez-Bremont J.F."/>
            <person name="Guerrero-Gonzalez Mde L."/>
            <person name="Flores J."/>
        </authorList>
    </citation>
    <scope>NUCLEOTIDE SEQUENCE</scope>
    <source>
        <tissue evidence="3">Cladode</tissue>
    </source>
</reference>
<feature type="region of interest" description="Disordered" evidence="1">
    <location>
        <begin position="16"/>
        <end position="40"/>
    </location>
</feature>
<keyword evidence="2" id="KW-0812">Transmembrane</keyword>
<proteinExistence type="predicted"/>
<accession>A0A7C8YEU7</accession>